<dbReference type="PANTHER" id="PTHR42998">
    <property type="entry name" value="TYPE I RESTRICTION ENZYME HINDVIIP M PROTEIN-RELATED"/>
    <property type="match status" value="1"/>
</dbReference>
<dbReference type="InterPro" id="IPR029063">
    <property type="entry name" value="SAM-dependent_MTases_sf"/>
</dbReference>
<evidence type="ECO:0000259" key="6">
    <source>
        <dbReference type="Pfam" id="PF02384"/>
    </source>
</evidence>
<evidence type="ECO:0000256" key="5">
    <source>
        <dbReference type="ARBA" id="ARBA00023125"/>
    </source>
</evidence>
<proteinExistence type="inferred from homology"/>
<dbReference type="InterPro" id="IPR029464">
    <property type="entry name" value="HSDR_N"/>
</dbReference>
<evidence type="ECO:0000256" key="3">
    <source>
        <dbReference type="ARBA" id="ARBA00022679"/>
    </source>
</evidence>
<evidence type="ECO:0000259" key="7">
    <source>
        <dbReference type="Pfam" id="PF13588"/>
    </source>
</evidence>
<dbReference type="PROSITE" id="PS00092">
    <property type="entry name" value="N6_MTASE"/>
    <property type="match status" value="1"/>
</dbReference>
<evidence type="ECO:0000256" key="2">
    <source>
        <dbReference type="ARBA" id="ARBA00022603"/>
    </source>
</evidence>
<dbReference type="EMBL" id="CAADFA010000010">
    <property type="protein sequence ID" value="VFJ44396.1"/>
    <property type="molecule type" value="Genomic_DNA"/>
</dbReference>
<accession>A0A450VNH1</accession>
<dbReference type="EMBL" id="CAADEZ010000010">
    <property type="protein sequence ID" value="VFJ43587.1"/>
    <property type="molecule type" value="Genomic_DNA"/>
</dbReference>
<dbReference type="AlphaFoldDB" id="A0A450VNH1"/>
<dbReference type="SUPFAM" id="SSF116734">
    <property type="entry name" value="DNA methylase specificity domain"/>
    <property type="match status" value="1"/>
</dbReference>
<sequence>MVNKQDFAKFWPEGIPLRKSLAEFLNGEFQRPEGRVRCEWIRRLVLEYGYPTDQIDIEVPAGAGREAERSIVTADIVAYRDTKRKEPFIVVETKRPEEKKGILQAESYARNLGAEFHVWSNLATTKYYRTAKFRDQSTELGNIPSWVGAKPVRKRLGKNILLPPFKDETHLRAIVKNCHNRIFFRLGHDPAKAFDELMKLLFLKMYDERETPRYYEFACLDGETAHDTGERIRTLFARSVESRRYKDVFTTQFSGGQTDLQLDDETIRYIVSQFQGYSVITTSATLEGADVKGTVFEQMVGRTFRGELGAYFTPRELVEFMVSMLDPGIDDVILDPSCGSGGFLIMAIKYVLEKQRANLPNLTDADIYAQLRQFAENNMFGVDLNDRMARVSKMNMIMHGDGHSGIFHENGLNIGYARHIPIQFSDVSMIFSNPPFSGREGDPQVLRRFDCSIAESGTRVSVHKSLPFVEMIINLLAEGGTTGLVLPGGIFSSQSYQFEKLREIIWEKTEILAVIGLPHWVFFHTGCDVQGALLFIRRTSNPRKDYSVFIDWAEHVGYDASGRKTDKNDLPQILQRFRKQKRENLFKASFLRQKGRIDPLYYQPGEAAQRLRVAKDSGQAVSLTELTEAISETISRSNKNKSVVRYIEVNDTDKQTGEILRFREYEVRKLPSRAKFIIRENNILIPNHRNSIKAKRSVVLVPPEYDGAVCTSRFIVLRPRIPALYLYYILNLEFIKEAMLRLVTGSSSTEVKFAQLSDIYVPMPEGEDFDLFIDDVVRLREETDHLEMAINEKKKALESLFLGLYKQ</sequence>
<comment type="similarity">
    <text evidence="1">Belongs to the N(4)/N(6)-methyltransferase family.</text>
</comment>
<dbReference type="PANTHER" id="PTHR42998:SF1">
    <property type="entry name" value="TYPE I RESTRICTION ENZYME HINDI METHYLASE SUBUNIT"/>
    <property type="match status" value="1"/>
</dbReference>
<keyword evidence="3" id="KW-0808">Transferase</keyword>
<dbReference type="InterPro" id="IPR052916">
    <property type="entry name" value="Type-I_RE_MTase_Subunit"/>
</dbReference>
<dbReference type="SUPFAM" id="SSF53335">
    <property type="entry name" value="S-adenosyl-L-methionine-dependent methyltransferases"/>
    <property type="match status" value="1"/>
</dbReference>
<dbReference type="InterPro" id="IPR003356">
    <property type="entry name" value="DNA_methylase_A-5"/>
</dbReference>
<gene>
    <name evidence="8" type="ORF">BECKFM1743A_GA0114220_1001017</name>
    <name evidence="10" type="ORF">BECKFM1743B_GA0114221_1001317</name>
    <name evidence="9" type="ORF">BECKFM1743C_GA0114222_1001016</name>
</gene>
<evidence type="ECO:0000313" key="9">
    <source>
        <dbReference type="EMBL" id="VFJ44396.1"/>
    </source>
</evidence>
<keyword evidence="4" id="KW-0680">Restriction system</keyword>
<name>A0A450VNH1_9GAMM</name>
<dbReference type="GO" id="GO:0008170">
    <property type="term" value="F:N-methyltransferase activity"/>
    <property type="evidence" value="ECO:0007669"/>
    <property type="project" value="InterPro"/>
</dbReference>
<feature type="domain" description="DNA methylase adenine-specific" evidence="6">
    <location>
        <begin position="290"/>
        <end position="586"/>
    </location>
</feature>
<evidence type="ECO:0000256" key="4">
    <source>
        <dbReference type="ARBA" id="ARBA00022747"/>
    </source>
</evidence>
<protein>
    <submittedName>
        <fullName evidence="10">Type I restriction enzyme M protein</fullName>
    </submittedName>
</protein>
<reference evidence="10" key="1">
    <citation type="submission" date="2019-02" db="EMBL/GenBank/DDBJ databases">
        <authorList>
            <person name="Gruber-Vodicka R. H."/>
            <person name="Seah K. B. B."/>
        </authorList>
    </citation>
    <scope>NUCLEOTIDE SEQUENCE</scope>
    <source>
        <strain evidence="8">BECK_BZ163</strain>
        <strain evidence="10">BECK_BZ164</strain>
        <strain evidence="9">BECK_BZ165</strain>
    </source>
</reference>
<dbReference type="Gene3D" id="3.40.50.150">
    <property type="entry name" value="Vaccinia Virus protein VP39"/>
    <property type="match status" value="1"/>
</dbReference>
<evidence type="ECO:0000313" key="10">
    <source>
        <dbReference type="EMBL" id="VFK06270.1"/>
    </source>
</evidence>
<dbReference type="Pfam" id="PF02384">
    <property type="entry name" value="N6_Mtase"/>
    <property type="match status" value="1"/>
</dbReference>
<keyword evidence="5" id="KW-0238">DNA-binding</keyword>
<evidence type="ECO:0000256" key="1">
    <source>
        <dbReference type="ARBA" id="ARBA00006594"/>
    </source>
</evidence>
<dbReference type="Gene3D" id="3.90.220.20">
    <property type="entry name" value="DNA methylase specificity domains"/>
    <property type="match status" value="1"/>
</dbReference>
<dbReference type="InterPro" id="IPR044946">
    <property type="entry name" value="Restrct_endonuc_typeI_TRD_sf"/>
</dbReference>
<organism evidence="10">
    <name type="scientific">Candidatus Kentrum sp. FM</name>
    <dbReference type="NCBI Taxonomy" id="2126340"/>
    <lineage>
        <taxon>Bacteria</taxon>
        <taxon>Pseudomonadati</taxon>
        <taxon>Pseudomonadota</taxon>
        <taxon>Gammaproteobacteria</taxon>
        <taxon>Candidatus Kentrum</taxon>
    </lineage>
</organism>
<dbReference type="GO" id="GO:0003677">
    <property type="term" value="F:DNA binding"/>
    <property type="evidence" value="ECO:0007669"/>
    <property type="project" value="UniProtKB-KW"/>
</dbReference>
<keyword evidence="2" id="KW-0489">Methyltransferase</keyword>
<dbReference type="GO" id="GO:0032259">
    <property type="term" value="P:methylation"/>
    <property type="evidence" value="ECO:0007669"/>
    <property type="project" value="UniProtKB-KW"/>
</dbReference>
<dbReference type="EMBL" id="CAADFL010000013">
    <property type="protein sequence ID" value="VFK06270.1"/>
    <property type="molecule type" value="Genomic_DNA"/>
</dbReference>
<dbReference type="GO" id="GO:0009307">
    <property type="term" value="P:DNA restriction-modification system"/>
    <property type="evidence" value="ECO:0007669"/>
    <property type="project" value="UniProtKB-KW"/>
</dbReference>
<dbReference type="PRINTS" id="PR00507">
    <property type="entry name" value="N12N6MTFRASE"/>
</dbReference>
<evidence type="ECO:0000313" key="8">
    <source>
        <dbReference type="EMBL" id="VFJ43587.1"/>
    </source>
</evidence>
<dbReference type="Pfam" id="PF13588">
    <property type="entry name" value="HSDR_N_2"/>
    <property type="match status" value="1"/>
</dbReference>
<dbReference type="InterPro" id="IPR002052">
    <property type="entry name" value="DNA_methylase_N6_adenine_CS"/>
</dbReference>
<feature type="domain" description="Type I restriction enzyme R protein N-terminal" evidence="7">
    <location>
        <begin position="32"/>
        <end position="144"/>
    </location>
</feature>